<dbReference type="InterPro" id="IPR036259">
    <property type="entry name" value="MFS_trans_sf"/>
</dbReference>
<gene>
    <name evidence="5" type="ORF">BJF95_05285</name>
</gene>
<dbReference type="EMBL" id="MKIM01000026">
    <property type="protein sequence ID" value="OLP44991.1"/>
    <property type="molecule type" value="Genomic_DNA"/>
</dbReference>
<keyword evidence="3 4" id="KW-0472">Membrane</keyword>
<dbReference type="SUPFAM" id="SSF103473">
    <property type="entry name" value="MFS general substrate transporter"/>
    <property type="match status" value="1"/>
</dbReference>
<evidence type="ECO:0000313" key="5">
    <source>
        <dbReference type="EMBL" id="OLP44991.1"/>
    </source>
</evidence>
<keyword evidence="2 4" id="KW-1133">Transmembrane helix</keyword>
<evidence type="ECO:0000256" key="4">
    <source>
        <dbReference type="SAM" id="Phobius"/>
    </source>
</evidence>
<keyword evidence="6" id="KW-1185">Reference proteome</keyword>
<dbReference type="STRING" id="1867956.BJF95_05285"/>
<feature type="transmembrane region" description="Helical" evidence="4">
    <location>
        <begin position="268"/>
        <end position="286"/>
    </location>
</feature>
<feature type="transmembrane region" description="Helical" evidence="4">
    <location>
        <begin position="292"/>
        <end position="309"/>
    </location>
</feature>
<evidence type="ECO:0000313" key="6">
    <source>
        <dbReference type="Proteomes" id="UP000186894"/>
    </source>
</evidence>
<evidence type="ECO:0000256" key="3">
    <source>
        <dbReference type="ARBA" id="ARBA00023136"/>
    </source>
</evidence>
<evidence type="ECO:0000256" key="1">
    <source>
        <dbReference type="ARBA" id="ARBA00022692"/>
    </source>
</evidence>
<dbReference type="AlphaFoldDB" id="A0A1Q8ZSF1"/>
<feature type="transmembrane region" description="Helical" evidence="4">
    <location>
        <begin position="201"/>
        <end position="223"/>
    </location>
</feature>
<feature type="transmembrane region" description="Helical" evidence="4">
    <location>
        <begin position="348"/>
        <end position="367"/>
    </location>
</feature>
<feature type="transmembrane region" description="Helical" evidence="4">
    <location>
        <begin position="75"/>
        <end position="91"/>
    </location>
</feature>
<comment type="caution">
    <text evidence="5">The sequence shown here is derived from an EMBL/GenBank/DDBJ whole genome shotgun (WGS) entry which is preliminary data.</text>
</comment>
<feature type="transmembrane region" description="Helical" evidence="4">
    <location>
        <begin position="97"/>
        <end position="119"/>
    </location>
</feature>
<dbReference type="Pfam" id="PF07690">
    <property type="entry name" value="MFS_1"/>
    <property type="match status" value="1"/>
</dbReference>
<evidence type="ECO:0000256" key="2">
    <source>
        <dbReference type="ARBA" id="ARBA00022989"/>
    </source>
</evidence>
<feature type="transmembrane region" description="Helical" evidence="4">
    <location>
        <begin position="131"/>
        <end position="156"/>
    </location>
</feature>
<sequence length="372" mass="38550">MSGQKFGVAGVTALVIGHFSGMLDLIALPVWVGALVERYGFTPQQAGGLATLFLVGAVCASALVAPRFDRMNQRLAATFGFGVAAAAFLFASTQADFMPLALCHLIAGLSIGVALSMVHGTMGHADNPHRLFAMAGIALGLLAIILLGAIPQLLIIYGGPSLFRVFAGIMTVATISSALLFRNPLKAVEHQRRPFSRATWLTIFGISIMTFNQSMVFSFVEVIGKTRGFSPDHVLAVLVALGFVNFILPSPLAAVLQTRVSATLITQIGPAVQAVLAVIVTSATVFTVWAPAAAVFVSIQIFTHTFAFGRLAKLDPTGRAVAATPAMLMVGAALGPIVGGALGQNLGYSALGVAAVVVGIISIGFFTKAKSA</sequence>
<feature type="transmembrane region" description="Helical" evidence="4">
    <location>
        <begin position="321"/>
        <end position="342"/>
    </location>
</feature>
<name>A0A1Q8ZSF1_9HYPH</name>
<dbReference type="OrthoDB" id="8229750at2"/>
<dbReference type="Proteomes" id="UP000186894">
    <property type="component" value="Unassembled WGS sequence"/>
</dbReference>
<dbReference type="RefSeq" id="WP_075639491.1">
    <property type="nucleotide sequence ID" value="NZ_MKIM01000026.1"/>
</dbReference>
<organism evidence="5 6">
    <name type="scientific">Rhizobium oryziradicis</name>
    <dbReference type="NCBI Taxonomy" id="1867956"/>
    <lineage>
        <taxon>Bacteria</taxon>
        <taxon>Pseudomonadati</taxon>
        <taxon>Pseudomonadota</taxon>
        <taxon>Alphaproteobacteria</taxon>
        <taxon>Hyphomicrobiales</taxon>
        <taxon>Rhizobiaceae</taxon>
        <taxon>Rhizobium/Agrobacterium group</taxon>
        <taxon>Rhizobium</taxon>
    </lineage>
</organism>
<feature type="transmembrane region" description="Helical" evidence="4">
    <location>
        <begin position="162"/>
        <end position="181"/>
    </location>
</feature>
<proteinExistence type="predicted"/>
<dbReference type="Gene3D" id="1.20.1250.20">
    <property type="entry name" value="MFS general substrate transporter like domains"/>
    <property type="match status" value="1"/>
</dbReference>
<feature type="transmembrane region" description="Helical" evidence="4">
    <location>
        <begin position="235"/>
        <end position="256"/>
    </location>
</feature>
<protein>
    <submittedName>
        <fullName evidence="5">MFS transporter</fullName>
    </submittedName>
</protein>
<keyword evidence="1 4" id="KW-0812">Transmembrane</keyword>
<feature type="transmembrane region" description="Helical" evidence="4">
    <location>
        <begin position="7"/>
        <end position="34"/>
    </location>
</feature>
<accession>A0A1Q8ZSF1</accession>
<reference evidence="5 6" key="1">
    <citation type="submission" date="2016-09" db="EMBL/GenBank/DDBJ databases">
        <title>Rhizobium oryziradicis sp. nov., isolated from the root of rice.</title>
        <authorList>
            <person name="Zhao J."/>
            <person name="Zhang X."/>
        </authorList>
    </citation>
    <scope>NUCLEOTIDE SEQUENCE [LARGE SCALE GENOMIC DNA]</scope>
    <source>
        <strain evidence="5 6">N19</strain>
    </source>
</reference>
<dbReference type="InterPro" id="IPR011701">
    <property type="entry name" value="MFS"/>
</dbReference>
<dbReference type="GO" id="GO:0022857">
    <property type="term" value="F:transmembrane transporter activity"/>
    <property type="evidence" value="ECO:0007669"/>
    <property type="project" value="InterPro"/>
</dbReference>
<feature type="transmembrane region" description="Helical" evidence="4">
    <location>
        <begin position="46"/>
        <end position="68"/>
    </location>
</feature>